<reference evidence="2 3" key="1">
    <citation type="submission" date="2024-09" db="EMBL/GenBank/DDBJ databases">
        <authorList>
            <person name="Sun Q."/>
            <person name="Mori K."/>
        </authorList>
    </citation>
    <scope>NUCLEOTIDE SEQUENCE [LARGE SCALE GENOMIC DNA]</scope>
    <source>
        <strain evidence="2 3">JCM 3324</strain>
    </source>
</reference>
<sequence>MVDDEERVLTPEEMLRVIEEQSHATTKWLHGDPRLLYVPWGVAWLLGFSALFLHYGLDGRPYLAITQMQAVGVLLAAMLVAGTVSAYGIVKMNKLVRGDTSARGAMYGYAWLAGMVLVTIIAIRLSPLLPAAERGLLWAGGSLLVVALLYMLGGAIWLNWPMFFIGGWTAGVNALGVLLGTGLHALLTAVLLGGGFIAAGLWLWRRQRG</sequence>
<keyword evidence="3" id="KW-1185">Reference proteome</keyword>
<keyword evidence="1" id="KW-0812">Transmembrane</keyword>
<evidence type="ECO:0000313" key="3">
    <source>
        <dbReference type="Proteomes" id="UP001589568"/>
    </source>
</evidence>
<organism evidence="2 3">
    <name type="scientific">Nonomuraea salmonea</name>
    <dbReference type="NCBI Taxonomy" id="46181"/>
    <lineage>
        <taxon>Bacteria</taxon>
        <taxon>Bacillati</taxon>
        <taxon>Actinomycetota</taxon>
        <taxon>Actinomycetes</taxon>
        <taxon>Streptosporangiales</taxon>
        <taxon>Streptosporangiaceae</taxon>
        <taxon>Nonomuraea</taxon>
    </lineage>
</organism>
<feature type="transmembrane region" description="Helical" evidence="1">
    <location>
        <begin position="109"/>
        <end position="129"/>
    </location>
</feature>
<accession>A0ABV5NJI5</accession>
<proteinExistence type="predicted"/>
<gene>
    <name evidence="2" type="ORF">ACFFR3_13130</name>
</gene>
<comment type="caution">
    <text evidence="2">The sequence shown here is derived from an EMBL/GenBank/DDBJ whole genome shotgun (WGS) entry which is preliminary data.</text>
</comment>
<feature type="transmembrane region" description="Helical" evidence="1">
    <location>
        <begin position="178"/>
        <end position="204"/>
    </location>
</feature>
<dbReference type="EMBL" id="JBHMCF010000011">
    <property type="protein sequence ID" value="MFB9470457.1"/>
    <property type="molecule type" value="Genomic_DNA"/>
</dbReference>
<dbReference type="Proteomes" id="UP001589568">
    <property type="component" value="Unassembled WGS sequence"/>
</dbReference>
<evidence type="ECO:0000313" key="2">
    <source>
        <dbReference type="EMBL" id="MFB9470457.1"/>
    </source>
</evidence>
<name>A0ABV5NJI5_9ACTN</name>
<feature type="transmembrane region" description="Helical" evidence="1">
    <location>
        <begin position="69"/>
        <end position="89"/>
    </location>
</feature>
<evidence type="ECO:0000256" key="1">
    <source>
        <dbReference type="SAM" id="Phobius"/>
    </source>
</evidence>
<protein>
    <recommendedName>
        <fullName evidence="4">Transporter</fullName>
    </recommendedName>
</protein>
<keyword evidence="1" id="KW-1133">Transmembrane helix</keyword>
<evidence type="ECO:0008006" key="4">
    <source>
        <dbReference type="Google" id="ProtNLM"/>
    </source>
</evidence>
<keyword evidence="1" id="KW-0472">Membrane</keyword>
<feature type="transmembrane region" description="Helical" evidence="1">
    <location>
        <begin position="37"/>
        <end position="57"/>
    </location>
</feature>
<dbReference type="RefSeq" id="WP_364366613.1">
    <property type="nucleotide sequence ID" value="NZ_JBHMCF010000011.1"/>
</dbReference>
<feature type="transmembrane region" description="Helical" evidence="1">
    <location>
        <begin position="136"/>
        <end position="158"/>
    </location>
</feature>